<protein>
    <recommendedName>
        <fullName evidence="4">DUF3668 domain-containing protein</fullName>
    </recommendedName>
</protein>
<evidence type="ECO:0000256" key="1">
    <source>
        <dbReference type="SAM" id="Coils"/>
    </source>
</evidence>
<accession>A0A0H5RA38</accession>
<dbReference type="InterPro" id="IPR039893">
    <property type="entry name" value="CEP120-like"/>
</dbReference>
<name>A0A0H5RA38_9EUKA</name>
<dbReference type="AlphaFoldDB" id="A0A0H5RA38"/>
<evidence type="ECO:0000256" key="2">
    <source>
        <dbReference type="SAM" id="MobiDB-lite"/>
    </source>
</evidence>
<dbReference type="PANTHER" id="PTHR21574">
    <property type="entry name" value="CENTROSOMAL PROTEIN OF 120 KDA"/>
    <property type="match status" value="1"/>
</dbReference>
<dbReference type="GO" id="GO:0010564">
    <property type="term" value="P:regulation of cell cycle process"/>
    <property type="evidence" value="ECO:0007669"/>
    <property type="project" value="TreeGrafter"/>
</dbReference>
<feature type="coiled-coil region" evidence="1">
    <location>
        <begin position="468"/>
        <end position="527"/>
    </location>
</feature>
<dbReference type="EMBL" id="HACM01010100">
    <property type="protein sequence ID" value="CRZ10542.1"/>
    <property type="molecule type" value="Transcribed_RNA"/>
</dbReference>
<proteinExistence type="predicted"/>
<organism evidence="3">
    <name type="scientific">Spongospora subterranea</name>
    <dbReference type="NCBI Taxonomy" id="70186"/>
    <lineage>
        <taxon>Eukaryota</taxon>
        <taxon>Sar</taxon>
        <taxon>Rhizaria</taxon>
        <taxon>Endomyxa</taxon>
        <taxon>Phytomyxea</taxon>
        <taxon>Plasmodiophorida</taxon>
        <taxon>Plasmodiophoridae</taxon>
        <taxon>Spongospora</taxon>
    </lineage>
</organism>
<dbReference type="PANTHER" id="PTHR21574:SF0">
    <property type="entry name" value="CENTROSOMAL PROTEIN OF 120 KDA"/>
    <property type="match status" value="1"/>
</dbReference>
<feature type="compositionally biased region" description="Basic and acidic residues" evidence="2">
    <location>
        <begin position="702"/>
        <end position="718"/>
    </location>
</feature>
<evidence type="ECO:0008006" key="4">
    <source>
        <dbReference type="Google" id="ProtNLM"/>
    </source>
</evidence>
<evidence type="ECO:0000313" key="3">
    <source>
        <dbReference type="EMBL" id="CRZ10542.1"/>
    </source>
</evidence>
<reference evidence="3" key="1">
    <citation type="submission" date="2015-04" db="EMBL/GenBank/DDBJ databases">
        <title>The genome sequence of the plant pathogenic Rhizarian Plasmodiophora brassicae reveals insights in its biotrophic life cycle and the origin of chitin synthesis.</title>
        <authorList>
            <person name="Schwelm A."/>
            <person name="Fogelqvist J."/>
            <person name="Knaust A."/>
            <person name="Julke S."/>
            <person name="Lilja T."/>
            <person name="Dhandapani V."/>
            <person name="Bonilla-Rosso G."/>
            <person name="Karlsson M."/>
            <person name="Shevchenko A."/>
            <person name="Choi S.R."/>
            <person name="Kim H.G."/>
            <person name="Park J.Y."/>
            <person name="Lim Y.P."/>
            <person name="Ludwig-Muller J."/>
            <person name="Dixelius C."/>
        </authorList>
    </citation>
    <scope>NUCLEOTIDE SEQUENCE</scope>
    <source>
        <tissue evidence="3">Potato root galls</tissue>
    </source>
</reference>
<feature type="coiled-coil region" evidence="1">
    <location>
        <begin position="594"/>
        <end position="671"/>
    </location>
</feature>
<dbReference type="GO" id="GO:0005815">
    <property type="term" value="C:microtubule organizing center"/>
    <property type="evidence" value="ECO:0007669"/>
    <property type="project" value="TreeGrafter"/>
</dbReference>
<feature type="compositionally biased region" description="Basic and acidic residues" evidence="2">
    <location>
        <begin position="198"/>
        <end position="213"/>
    </location>
</feature>
<sequence>MSHGDDDNRDSHARLRISVKARGVGDILIARPCYFCVQATIGSDFSTVSDWFPAPVYKASRHELDFGIIELEMSALHLSKLKNVRSPLKLALLAAPSPLSPIPIIAGFVLIDYRTFISGSKYEIPKQWYRLQSAKSKQATPELNVGCKLSWDFTKPHGTESNFENFSTDQPVEVETPELYDDDFEDSGSQTGSSKIDVLTDSKDSTTVDKPVETVEVSSLPNEGTAESARSSHADHIINPEFNHRMSNLKTMTHIPVDEHHYRISVDLRSVRDLDRSGLVYARYVYPLFGDSETVATHPAVQFELNHEVFLPNSFCAFELDMKPTELERVLSEDPFVVEVIAKNEDQTESVIGLATLNMTELLSAPRVSVETGHVRAVDIWVPIFNSGLSNFPSRDIQLAGSLRCTVFLEDFGERQPTQFEVSQISECDAEAERGSQAYHVAWELEAWKRREQETFKVAMEEMKTKRTQEVEDELHELVLKKESLLSQKKKEISQLEKKLGQVLFDIRNQERVLRHQEEEHVKLKESLIREHDLRIREDAAVLKSLRRQHAQELAIRDREKTILESRVTELERMYADQIEHVMSVKKKMATSTVGKLQNDLADVNRHLQTALEEIDQSKVKEKRLQSQLVSCLKELARLRQTSEIVENERLERERLELQRLRIQLMAKHQQRDLDADRGQLQSIRNDIRRMLSNDRQSLSESPKRLDDDNIRQDDAEHVANREEYERLQGEKTDLLRSGIYSLDHELIKRINERIQSLKVTS</sequence>
<feature type="region of interest" description="Disordered" evidence="2">
    <location>
        <begin position="693"/>
        <end position="718"/>
    </location>
</feature>
<feature type="region of interest" description="Disordered" evidence="2">
    <location>
        <begin position="179"/>
        <end position="233"/>
    </location>
</feature>
<keyword evidence="1" id="KW-0175">Coiled coil</keyword>